<dbReference type="Gene3D" id="3.40.630.40">
    <property type="entry name" value="Zn-dependent exopeptidases"/>
    <property type="match status" value="1"/>
</dbReference>
<dbReference type="CDD" id="cd00063">
    <property type="entry name" value="FN3"/>
    <property type="match status" value="6"/>
</dbReference>
<dbReference type="GO" id="GO:0009253">
    <property type="term" value="P:peptidoglycan catabolic process"/>
    <property type="evidence" value="ECO:0007669"/>
    <property type="project" value="InterPro"/>
</dbReference>
<dbReference type="PANTHER" id="PTHR30404">
    <property type="entry name" value="N-ACETYLMURAMOYL-L-ALANINE AMIDASE"/>
    <property type="match status" value="1"/>
</dbReference>
<feature type="domain" description="Fibronectin type-III" evidence="4">
    <location>
        <begin position="818"/>
        <end position="913"/>
    </location>
</feature>
<feature type="compositionally biased region" description="Low complexity" evidence="2">
    <location>
        <begin position="54"/>
        <end position="63"/>
    </location>
</feature>
<feature type="domain" description="Fibronectin type-III" evidence="4">
    <location>
        <begin position="630"/>
        <end position="725"/>
    </location>
</feature>
<dbReference type="EMBL" id="QSFP01000007">
    <property type="protein sequence ID" value="RHA67652.1"/>
    <property type="molecule type" value="Genomic_DNA"/>
</dbReference>
<feature type="signal peptide" evidence="3">
    <location>
        <begin position="1"/>
        <end position="20"/>
    </location>
</feature>
<feature type="compositionally biased region" description="Acidic residues" evidence="2">
    <location>
        <begin position="111"/>
        <end position="125"/>
    </location>
</feature>
<name>A0A413SJB2_9FIRM</name>
<protein>
    <submittedName>
        <fullName evidence="5">N-acetylmuramoyl-L-alanine amidase</fullName>
    </submittedName>
</protein>
<evidence type="ECO:0000313" key="5">
    <source>
        <dbReference type="EMBL" id="RHA67652.1"/>
    </source>
</evidence>
<evidence type="ECO:0000256" key="3">
    <source>
        <dbReference type="SAM" id="SignalP"/>
    </source>
</evidence>
<feature type="domain" description="Fibronectin type-III" evidence="4">
    <location>
        <begin position="1006"/>
        <end position="1096"/>
    </location>
</feature>
<feature type="compositionally biased region" description="Basic and acidic residues" evidence="2">
    <location>
        <begin position="92"/>
        <end position="109"/>
    </location>
</feature>
<keyword evidence="1" id="KW-0378">Hydrolase</keyword>
<dbReference type="SMART" id="SM00646">
    <property type="entry name" value="Ami_3"/>
    <property type="match status" value="1"/>
</dbReference>
<proteinExistence type="predicted"/>
<dbReference type="GO" id="GO:0030288">
    <property type="term" value="C:outer membrane-bounded periplasmic space"/>
    <property type="evidence" value="ECO:0007669"/>
    <property type="project" value="TreeGrafter"/>
</dbReference>
<dbReference type="Pfam" id="PF01520">
    <property type="entry name" value="Amidase_3"/>
    <property type="match status" value="1"/>
</dbReference>
<organism evidence="5 6">
    <name type="scientific">Roseburia intestinalis</name>
    <dbReference type="NCBI Taxonomy" id="166486"/>
    <lineage>
        <taxon>Bacteria</taxon>
        <taxon>Bacillati</taxon>
        <taxon>Bacillota</taxon>
        <taxon>Clostridia</taxon>
        <taxon>Lachnospirales</taxon>
        <taxon>Lachnospiraceae</taxon>
        <taxon>Roseburia</taxon>
    </lineage>
</organism>
<feature type="region of interest" description="Disordered" evidence="2">
    <location>
        <begin position="30"/>
        <end position="156"/>
    </location>
</feature>
<dbReference type="InterPro" id="IPR036116">
    <property type="entry name" value="FN3_sf"/>
</dbReference>
<feature type="compositionally biased region" description="Acidic residues" evidence="2">
    <location>
        <begin position="78"/>
        <end position="91"/>
    </location>
</feature>
<evidence type="ECO:0000256" key="2">
    <source>
        <dbReference type="SAM" id="MobiDB-lite"/>
    </source>
</evidence>
<dbReference type="PROSITE" id="PS50853">
    <property type="entry name" value="FN3"/>
    <property type="match status" value="4"/>
</dbReference>
<feature type="compositionally biased region" description="Acidic residues" evidence="2">
    <location>
        <begin position="132"/>
        <end position="154"/>
    </location>
</feature>
<feature type="chain" id="PRO_5039717058" evidence="3">
    <location>
        <begin position="21"/>
        <end position="1456"/>
    </location>
</feature>
<dbReference type="RefSeq" id="WP_118591050.1">
    <property type="nucleotide sequence ID" value="NZ_QSFP01000007.1"/>
</dbReference>
<keyword evidence="3" id="KW-0732">Signal</keyword>
<dbReference type="GO" id="GO:0008745">
    <property type="term" value="F:N-acetylmuramoyl-L-alanine amidase activity"/>
    <property type="evidence" value="ECO:0007669"/>
    <property type="project" value="InterPro"/>
</dbReference>
<dbReference type="InterPro" id="IPR002508">
    <property type="entry name" value="MurNAc-LAA_cat"/>
</dbReference>
<evidence type="ECO:0000259" key="4">
    <source>
        <dbReference type="PROSITE" id="PS50853"/>
    </source>
</evidence>
<feature type="compositionally biased region" description="Polar residues" evidence="2">
    <location>
        <begin position="30"/>
        <end position="53"/>
    </location>
</feature>
<reference evidence="5 6" key="1">
    <citation type="submission" date="2018-08" db="EMBL/GenBank/DDBJ databases">
        <title>A genome reference for cultivated species of the human gut microbiota.</title>
        <authorList>
            <person name="Zou Y."/>
            <person name="Xue W."/>
            <person name="Luo G."/>
        </authorList>
    </citation>
    <scope>NUCLEOTIDE SEQUENCE [LARGE SCALE GENOMIC DNA]</scope>
    <source>
        <strain evidence="5 6">AM43-11</strain>
    </source>
</reference>
<dbReference type="Gene3D" id="2.60.40.10">
    <property type="entry name" value="Immunoglobulins"/>
    <property type="match status" value="8"/>
</dbReference>
<dbReference type="InterPro" id="IPR013783">
    <property type="entry name" value="Ig-like_fold"/>
</dbReference>
<dbReference type="Proteomes" id="UP000284465">
    <property type="component" value="Unassembled WGS sequence"/>
</dbReference>
<gene>
    <name evidence="5" type="ORF">DW927_07970</name>
</gene>
<dbReference type="SUPFAM" id="SSF53187">
    <property type="entry name" value="Zn-dependent exopeptidases"/>
    <property type="match status" value="1"/>
</dbReference>
<dbReference type="InterPro" id="IPR003961">
    <property type="entry name" value="FN3_dom"/>
</dbReference>
<sequence length="1456" mass="157948">MKKRILAVIMAVCVSMTALPADVRAAEDSAVQTESTQKTSPSEKSAQTENTGNAAEELTGTEMTETEETTETVTIETETIETEEPAETETSETEKPAETETSETEKPAETETIETETTETGEPTETETGTTETEEPTETGTTETEEPTETETAETETVQAAELNYMMVESPYVETPGTQNVVLSLGTGDEQLSDIVLNYKNLTTGKAYQTKAAGTEEDMIRFTMDFSENGQAGEYQITSVQFTQEKTKQEILLSDLGMDVRFGVNEQAETNPDQVLYDEDAYADVDADVVTMSADGEVISENTVENVLEQGISEAVASVADNLKGANSNVKVVLDPGHDGTHAGASGFGVQEADLTLKIATYCKEELSTYNGITVYMTRESASCPAGGGDYIACLDARANLAKNVGANVLVSFHLNTANGTARGVEVYYPNSNYNAQVGSNGQALAKKICDKLAALGLNYRGTLIRNASYDKYPDGSAADYYGLIRRCKNNGIPGLIIEHAFLDNANDYYTYLSSDEKLKALGVADATAIAEYFGLTKGAKTVTLNYTQSRADGSLRLKWTGLDNVDYYEIYRNTVNDTNYPKIDEVSDATSYIDDTVKAGTKYYYLVRPVFNDGTAGEYSKPISGVALGKTNLTKIKAKSGKKITLTWKKVSKAEGYLIYRQDSSDSKFYQIGTVKSGSTLTYTDTVKSNNKTYTYKVQAYNTNNGRQGVGAYSSTKSAKTLAKAKITGITSSDEEVLKISWNKVSGAKGYIISRSTKKDSGYSEIDTVSGEKTTSYTDDTVKAGKTYYYKVEAYNVNSGTKGYGGASDAVAGKTAKRTKITSIVSTNEKTLTIKWNKITGAYGYRIKRSTDEDGTYKVVKTIKSGNTTSYKDTSVKAGKTYYYTVETMVKTGDNICYSGDSASMEGRTAKKAKIKYAVSNGSNQIEVNWGAVSGAYGYRIKRSTSKNGTYKVVATLKGKNNTTYQDKKLKTAKTYYYKIETINKVNGKKGYSGNSAAVSAKTLKTTSITAVKATGSTSVRLEWKAVDGASGYQIYRSTSKDSGYKKVGQVKGKNTKKYEDKTLEAGKTYYYQVRAYKSNSAKNGVASFSKAQKAWTIKQVVFSQITSDSKNQVTLGWKKVSKAQGYDIYRSDESNSGFEKIASISSGSTLTYTDKGVKSGNTYYYKIAATYKIKGSAGRGSYSKVTEVAVLKQGSIYSITLGDNNVLNISWNSVANASGYELAGAVSEKGTYTTLQTSGATSFTHSNLVQGTTYYYKVRAYKDLSNGIRMYGPWSAVKAKAAAHEIMGTSSVTVDQMVSYYNKRYTFPADTYRDKGADSAEAFFKILKEEAEAEGVRADVLFAQVMLETGGLQFGGDVQPSQCNFGGLGAVGGGAAGETFADVRTGLRAQVQHLKAYASTDGLNNACVDKRFQYVSRGTARYVEWLAIPQNPYGKGWAADADYGTKLLRIMDSL</sequence>
<accession>A0A413SJB2</accession>
<dbReference type="CDD" id="cd02696">
    <property type="entry name" value="MurNAc-LAA"/>
    <property type="match status" value="1"/>
</dbReference>
<evidence type="ECO:0000256" key="1">
    <source>
        <dbReference type="ARBA" id="ARBA00022801"/>
    </source>
</evidence>
<dbReference type="SMART" id="SM00060">
    <property type="entry name" value="FN3"/>
    <property type="match status" value="8"/>
</dbReference>
<dbReference type="PANTHER" id="PTHR30404:SF0">
    <property type="entry name" value="N-ACETYLMURAMOYL-L-ALANINE AMIDASE AMIC"/>
    <property type="match status" value="1"/>
</dbReference>
<evidence type="ECO:0000313" key="6">
    <source>
        <dbReference type="Proteomes" id="UP000284465"/>
    </source>
</evidence>
<dbReference type="InterPro" id="IPR050695">
    <property type="entry name" value="N-acetylmuramoyl_amidase_3"/>
</dbReference>
<feature type="domain" description="Fibronectin type-III" evidence="4">
    <location>
        <begin position="1098"/>
        <end position="1196"/>
    </location>
</feature>
<comment type="caution">
    <text evidence="5">The sequence shown here is derived from an EMBL/GenBank/DDBJ whole genome shotgun (WGS) entry which is preliminary data.</text>
</comment>
<dbReference type="SUPFAM" id="SSF49265">
    <property type="entry name" value="Fibronectin type III"/>
    <property type="match status" value="4"/>
</dbReference>